<accession>A0A915KPJ5</accession>
<evidence type="ECO:0000313" key="1">
    <source>
        <dbReference type="Proteomes" id="UP000887565"/>
    </source>
</evidence>
<dbReference type="WBParaSite" id="nRc.2.0.1.t40706-RA">
    <property type="protein sequence ID" value="nRc.2.0.1.t40706-RA"/>
    <property type="gene ID" value="nRc.2.0.1.g40706"/>
</dbReference>
<reference evidence="2" key="1">
    <citation type="submission" date="2022-11" db="UniProtKB">
        <authorList>
            <consortium name="WormBaseParasite"/>
        </authorList>
    </citation>
    <scope>IDENTIFICATION</scope>
</reference>
<organism evidence="1 2">
    <name type="scientific">Romanomermis culicivorax</name>
    <name type="common">Nematode worm</name>
    <dbReference type="NCBI Taxonomy" id="13658"/>
    <lineage>
        <taxon>Eukaryota</taxon>
        <taxon>Metazoa</taxon>
        <taxon>Ecdysozoa</taxon>
        <taxon>Nematoda</taxon>
        <taxon>Enoplea</taxon>
        <taxon>Dorylaimia</taxon>
        <taxon>Mermithida</taxon>
        <taxon>Mermithoidea</taxon>
        <taxon>Mermithidae</taxon>
        <taxon>Romanomermis</taxon>
    </lineage>
</organism>
<keyword evidence="1" id="KW-1185">Reference proteome</keyword>
<proteinExistence type="predicted"/>
<sequence length="295" mass="34082">MLFFKIRLLDVYIRRNSAEECRESEIMLIHYLLLIIVSQMLINFGDAKDSAICRSRTYTCFACMEKPGGMSMTVASRRCSNEFNNSMLAFDDEILDSKALYGASGFDDGNSNEPKFCHSKDLLWTGFLYVNNTWWFRDHWNQRMIESFSFYNAKYALRKYLWNSTTNENEFIKIDKMSAEMYEKEYAENNVHIPSEQEILCGAISLTKKLLLPMRCDESTKVTGAICSSDISRCVRGYGENYGQNCTVRQRGRKSKPLRVYCKRRADVDETGVATAGVHISHDRPCNYSKNALRL</sequence>
<protein>
    <submittedName>
        <fullName evidence="2">Uncharacterized protein</fullName>
    </submittedName>
</protein>
<dbReference type="AlphaFoldDB" id="A0A915KPJ5"/>
<name>A0A915KPJ5_ROMCU</name>
<evidence type="ECO:0000313" key="2">
    <source>
        <dbReference type="WBParaSite" id="nRc.2.0.1.t40706-RA"/>
    </source>
</evidence>
<dbReference type="Proteomes" id="UP000887565">
    <property type="component" value="Unplaced"/>
</dbReference>